<protein>
    <submittedName>
        <fullName evidence="4">Ribosomal protein S11</fullName>
    </submittedName>
</protein>
<dbReference type="Gene3D" id="3.30.420.80">
    <property type="entry name" value="Ribosomal protein S11"/>
    <property type="match status" value="1"/>
</dbReference>
<geneLocation type="plastid" evidence="4"/>
<dbReference type="InterPro" id="IPR036967">
    <property type="entry name" value="Ribosomal_uS11_sf"/>
</dbReference>
<keyword evidence="3" id="KW-0687">Ribonucleoprotein</keyword>
<dbReference type="HAMAP" id="MF_01310">
    <property type="entry name" value="Ribosomal_uS11"/>
    <property type="match status" value="1"/>
</dbReference>
<proteinExistence type="inferred from homology"/>
<dbReference type="PIRSF" id="PIRSF002131">
    <property type="entry name" value="Ribosomal_S11"/>
    <property type="match status" value="1"/>
</dbReference>
<dbReference type="GO" id="GO:1990904">
    <property type="term" value="C:ribonucleoprotein complex"/>
    <property type="evidence" value="ECO:0007669"/>
    <property type="project" value="UniProtKB-KW"/>
</dbReference>
<dbReference type="InterPro" id="IPR001971">
    <property type="entry name" value="Ribosomal_uS11"/>
</dbReference>
<dbReference type="GO" id="GO:0005840">
    <property type="term" value="C:ribosome"/>
    <property type="evidence" value="ECO:0007669"/>
    <property type="project" value="UniProtKB-KW"/>
</dbReference>
<dbReference type="AlphaFoldDB" id="A0A6H0DU65"/>
<sequence>MRKRITIKPIQVIYRHKRQPRKTLLEKGIIHILSSFNNTRITIMDEKNRLIFTASTGMYEFKNTQKSTPFAAKTTADNVFNIIKINSAEIRIKGIGAGITSVLQVIKTKKIKIYSILDITPFSHNGCKSTLKKVR</sequence>
<evidence type="ECO:0000256" key="1">
    <source>
        <dbReference type="ARBA" id="ARBA00006194"/>
    </source>
</evidence>
<dbReference type="SUPFAM" id="SSF53137">
    <property type="entry name" value="Translational machinery components"/>
    <property type="match status" value="1"/>
</dbReference>
<keyword evidence="4" id="KW-0934">Plastid</keyword>
<reference evidence="4" key="1">
    <citation type="journal article" date="2020" name="Plants (Basel)">
        <title>The First Plastid Genome of the Holoparasitic Genus Prosopanche (Hydnoraceae).</title>
        <authorList>
            <person name="Jost M."/>
            <person name="Naumann J."/>
            <person name="Rocamundi N."/>
            <person name="Cocucci A.A."/>
            <person name="Wanke S."/>
        </authorList>
    </citation>
    <scope>NUCLEOTIDE SEQUENCE</scope>
</reference>
<dbReference type="GO" id="GO:0006412">
    <property type="term" value="P:translation"/>
    <property type="evidence" value="ECO:0007669"/>
    <property type="project" value="InterPro"/>
</dbReference>
<dbReference type="Pfam" id="PF00411">
    <property type="entry name" value="Ribosomal_S11"/>
    <property type="match status" value="1"/>
</dbReference>
<dbReference type="PANTHER" id="PTHR11759">
    <property type="entry name" value="40S RIBOSOMAL PROTEIN S14/30S RIBOSOMAL PROTEIN S11"/>
    <property type="match status" value="1"/>
</dbReference>
<comment type="similarity">
    <text evidence="1">Belongs to the universal ribosomal protein uS11 family.</text>
</comment>
<name>A0A6H0DU65_PROAM</name>
<accession>A0A6H0DU65</accession>
<keyword evidence="2 4" id="KW-0689">Ribosomal protein</keyword>
<gene>
    <name evidence="4" type="primary">rps11</name>
</gene>
<organism evidence="4">
    <name type="scientific">Prosopanche americana</name>
    <dbReference type="NCBI Taxonomy" id="29816"/>
    <lineage>
        <taxon>Eukaryota</taxon>
        <taxon>Viridiplantae</taxon>
        <taxon>Streptophyta</taxon>
        <taxon>Embryophyta</taxon>
        <taxon>Tracheophyta</taxon>
        <taxon>Spermatophyta</taxon>
        <taxon>Magnoliopsida</taxon>
        <taxon>Magnoliidae</taxon>
        <taxon>Piperales</taxon>
        <taxon>Hydnoraceae</taxon>
        <taxon>Prosopanche</taxon>
    </lineage>
</organism>
<dbReference type="GO" id="GO:0003735">
    <property type="term" value="F:structural constituent of ribosome"/>
    <property type="evidence" value="ECO:0007669"/>
    <property type="project" value="InterPro"/>
</dbReference>
<evidence type="ECO:0000313" key="4">
    <source>
        <dbReference type="EMBL" id="QIS92025.1"/>
    </source>
</evidence>
<dbReference type="EMBL" id="MT075717">
    <property type="protein sequence ID" value="QIS92025.1"/>
    <property type="molecule type" value="Genomic_DNA"/>
</dbReference>
<evidence type="ECO:0000256" key="2">
    <source>
        <dbReference type="ARBA" id="ARBA00022980"/>
    </source>
</evidence>
<evidence type="ECO:0000256" key="3">
    <source>
        <dbReference type="ARBA" id="ARBA00023274"/>
    </source>
</evidence>